<reference evidence="2 3" key="1">
    <citation type="submission" date="2015-11" db="EMBL/GenBank/DDBJ databases">
        <title>Genomic analysis of 38 Legionella species identifies large and diverse effector repertoires.</title>
        <authorList>
            <person name="Burstein D."/>
            <person name="Amaro F."/>
            <person name="Zusman T."/>
            <person name="Lifshitz Z."/>
            <person name="Cohen O."/>
            <person name="Gilbert J.A."/>
            <person name="Pupko T."/>
            <person name="Shuman H.A."/>
            <person name="Segal G."/>
        </authorList>
    </citation>
    <scope>NUCLEOTIDE SEQUENCE [LARGE SCALE GENOMIC DNA]</scope>
    <source>
        <strain evidence="2 3">WIGA</strain>
    </source>
</reference>
<protein>
    <submittedName>
        <fullName evidence="2">Phosphatase</fullName>
    </submittedName>
</protein>
<sequence>MGKLTVDGMTAVERAKKDRADALKALTSKPFNLNDEEQQAALKKYINDFEYNANLMYLFQGMSTGLTAWGGTWLAGFLLPIPEFANYFLSMFLYCGAAGYILQNFSLADFHNQLDEMKVIYNWCLKKNQPEYDGTTDNTVILSNPNIQRMIKLMAPLCPTEFMLVWKKITAVEETKSSIWSGFSYAYSLFSSPKSDVDLNRLQDLKASVERRELDVGVYKGVEGAIRYFATDVHFRELLMAKVKQPVEQIRDMLPSVLSLGHSKSE</sequence>
<keyword evidence="1" id="KW-0812">Transmembrane</keyword>
<keyword evidence="1" id="KW-0472">Membrane</keyword>
<dbReference type="RefSeq" id="WP_058459877.1">
    <property type="nucleotide sequence ID" value="NZ_CAAAIY010000006.1"/>
</dbReference>
<evidence type="ECO:0000256" key="1">
    <source>
        <dbReference type="SAM" id="Phobius"/>
    </source>
</evidence>
<evidence type="ECO:0000313" key="3">
    <source>
        <dbReference type="Proteomes" id="UP000054695"/>
    </source>
</evidence>
<name>A0A0W0RRJ8_LEGBO</name>
<dbReference type="Proteomes" id="UP000054695">
    <property type="component" value="Unassembled WGS sequence"/>
</dbReference>
<evidence type="ECO:0000313" key="2">
    <source>
        <dbReference type="EMBL" id="KTC73629.1"/>
    </source>
</evidence>
<dbReference type="OrthoDB" id="5634165at2"/>
<organism evidence="2 3">
    <name type="scientific">Legionella bozemanae</name>
    <name type="common">Fluoribacter bozemanae</name>
    <dbReference type="NCBI Taxonomy" id="447"/>
    <lineage>
        <taxon>Bacteria</taxon>
        <taxon>Pseudomonadati</taxon>
        <taxon>Pseudomonadota</taxon>
        <taxon>Gammaproteobacteria</taxon>
        <taxon>Legionellales</taxon>
        <taxon>Legionellaceae</taxon>
        <taxon>Legionella</taxon>
    </lineage>
</organism>
<keyword evidence="3" id="KW-1185">Reference proteome</keyword>
<proteinExistence type="predicted"/>
<feature type="transmembrane region" description="Helical" evidence="1">
    <location>
        <begin position="55"/>
        <end position="78"/>
    </location>
</feature>
<comment type="caution">
    <text evidence="2">The sequence shown here is derived from an EMBL/GenBank/DDBJ whole genome shotgun (WGS) entry which is preliminary data.</text>
</comment>
<dbReference type="PATRIC" id="fig|447.4.peg.2409"/>
<keyword evidence="1" id="KW-1133">Transmembrane helix</keyword>
<dbReference type="AlphaFoldDB" id="A0A0W0RRJ8"/>
<gene>
    <name evidence="2" type="ORF">Lboz_2275</name>
</gene>
<accession>A0A0W0RRJ8</accession>
<feature type="transmembrane region" description="Helical" evidence="1">
    <location>
        <begin position="84"/>
        <end position="102"/>
    </location>
</feature>
<dbReference type="EMBL" id="LNXU01000019">
    <property type="protein sequence ID" value="KTC73629.1"/>
    <property type="molecule type" value="Genomic_DNA"/>
</dbReference>